<dbReference type="PRINTS" id="PR00081">
    <property type="entry name" value="GDHRDH"/>
</dbReference>
<evidence type="ECO:0000313" key="3">
    <source>
        <dbReference type="Proteomes" id="UP000549394"/>
    </source>
</evidence>
<protein>
    <submittedName>
        <fullName evidence="2">DgyrCDS14003</fullName>
    </submittedName>
</protein>
<name>A0A7I8WCK1_9ANNE</name>
<keyword evidence="1" id="KW-0560">Oxidoreductase</keyword>
<dbReference type="Pfam" id="PF00106">
    <property type="entry name" value="adh_short"/>
    <property type="match status" value="1"/>
</dbReference>
<evidence type="ECO:0000313" key="2">
    <source>
        <dbReference type="EMBL" id="CAD5125792.1"/>
    </source>
</evidence>
<dbReference type="InterPro" id="IPR036291">
    <property type="entry name" value="NAD(P)-bd_dom_sf"/>
</dbReference>
<proteinExistence type="predicted"/>
<gene>
    <name evidence="2" type="ORF">DGYR_LOCUS13111</name>
</gene>
<organism evidence="2 3">
    <name type="scientific">Dimorphilus gyrociliatus</name>
    <dbReference type="NCBI Taxonomy" id="2664684"/>
    <lineage>
        <taxon>Eukaryota</taxon>
        <taxon>Metazoa</taxon>
        <taxon>Spiralia</taxon>
        <taxon>Lophotrochozoa</taxon>
        <taxon>Annelida</taxon>
        <taxon>Polychaeta</taxon>
        <taxon>Polychaeta incertae sedis</taxon>
        <taxon>Dinophilidae</taxon>
        <taxon>Dimorphilus</taxon>
    </lineage>
</organism>
<comment type="caution">
    <text evidence="2">The sequence shown here is derived from an EMBL/GenBank/DDBJ whole genome shotgun (WGS) entry which is preliminary data.</text>
</comment>
<reference evidence="2 3" key="1">
    <citation type="submission" date="2020-08" db="EMBL/GenBank/DDBJ databases">
        <authorList>
            <person name="Hejnol A."/>
        </authorList>
    </citation>
    <scope>NUCLEOTIDE SEQUENCE [LARGE SCALE GENOMIC DNA]</scope>
</reference>
<dbReference type="AlphaFoldDB" id="A0A7I8WCK1"/>
<evidence type="ECO:0000256" key="1">
    <source>
        <dbReference type="ARBA" id="ARBA00023002"/>
    </source>
</evidence>
<dbReference type="SUPFAM" id="SSF51735">
    <property type="entry name" value="NAD(P)-binding Rossmann-fold domains"/>
    <property type="match status" value="1"/>
</dbReference>
<sequence>MASIIWHVLTNKEFWESAQIEQNLAKHSKCDSDVTLEGKVAIVTGGTAGIGKECVRDFVKRGAKVIIPCREMKKGEAVKLEIENDTCSFGKIILMNMDLSSMESVRKFAKQFRKREDRLDILLNNGGIINALKSHTKDGFESILATNSLSHFLLTHLLFDLLKKSSPSRVVNVSSSGHYAATDMMFDDFQIFQGCWKPSDFYLYCRSKAANVMYAVEWQRRHPNSGVTFYSCHPGAVRTEIFRNYNLSNEFIGFLMYKTLDCWNPLLKHGKTPVQGAQTPIYCCIQRGLESQAGLYFTECEVSEMSTLAQNIEVREKLWNITRETLNI</sequence>
<dbReference type="PANTHER" id="PTHR43157">
    <property type="entry name" value="PHOSPHATIDYLINOSITOL-GLYCAN BIOSYNTHESIS CLASS F PROTEIN-RELATED"/>
    <property type="match status" value="1"/>
</dbReference>
<keyword evidence="3" id="KW-1185">Reference proteome</keyword>
<dbReference type="CDD" id="cd05327">
    <property type="entry name" value="retinol-DH_like_SDR_c_like"/>
    <property type="match status" value="1"/>
</dbReference>
<accession>A0A7I8WCK1</accession>
<dbReference type="Gene3D" id="3.40.50.720">
    <property type="entry name" value="NAD(P)-binding Rossmann-like Domain"/>
    <property type="match status" value="1"/>
</dbReference>
<dbReference type="EMBL" id="CAJFCJ010000029">
    <property type="protein sequence ID" value="CAD5125792.1"/>
    <property type="molecule type" value="Genomic_DNA"/>
</dbReference>
<dbReference type="GO" id="GO:0016491">
    <property type="term" value="F:oxidoreductase activity"/>
    <property type="evidence" value="ECO:0007669"/>
    <property type="project" value="UniProtKB-KW"/>
</dbReference>
<dbReference type="Proteomes" id="UP000549394">
    <property type="component" value="Unassembled WGS sequence"/>
</dbReference>
<dbReference type="OrthoDB" id="191139at2759"/>
<dbReference type="PANTHER" id="PTHR43157:SF31">
    <property type="entry name" value="PHOSPHATIDYLINOSITOL-GLYCAN BIOSYNTHESIS CLASS F PROTEIN"/>
    <property type="match status" value="1"/>
</dbReference>
<dbReference type="InterPro" id="IPR002347">
    <property type="entry name" value="SDR_fam"/>
</dbReference>